<feature type="region of interest" description="Disordered" evidence="1">
    <location>
        <begin position="216"/>
        <end position="246"/>
    </location>
</feature>
<proteinExistence type="predicted"/>
<organism evidence="2 3">
    <name type="scientific">Paramagnetospirillum caucaseum</name>
    <dbReference type="NCBI Taxonomy" id="1244869"/>
    <lineage>
        <taxon>Bacteria</taxon>
        <taxon>Pseudomonadati</taxon>
        <taxon>Pseudomonadota</taxon>
        <taxon>Alphaproteobacteria</taxon>
        <taxon>Rhodospirillales</taxon>
        <taxon>Magnetospirillaceae</taxon>
        <taxon>Paramagnetospirillum</taxon>
    </lineage>
</organism>
<comment type="caution">
    <text evidence="2">The sequence shown here is derived from an EMBL/GenBank/DDBJ whole genome shotgun (WGS) entry which is preliminary data.</text>
</comment>
<evidence type="ECO:0000313" key="3">
    <source>
        <dbReference type="Proteomes" id="UP000011744"/>
    </source>
</evidence>
<sequence>MSSATLGAVRILRGEEVVAYLPTIVSNSNTPSIDASSNEPKARWDLLNELEKALVITATTANGLAFTLNFDSLVIKDAKRRRKTLGSYLGNRLADALRGVELHWGEDFDRWFVLEIAPGGYVHAHGVISVANDNALPDVKRAMEKASGTDPKSFKGRAVNIQPFDADKQWEGSYGADGWVRYCFKEVHRTPRRLKKMGHQPGRVYVSGRRLTRQGRKAWDQLRAPELQDQKVSPTTGKPCPSWGTW</sequence>
<evidence type="ECO:0000313" key="2">
    <source>
        <dbReference type="EMBL" id="EME67977.1"/>
    </source>
</evidence>
<accession>M2ZKZ7</accession>
<name>M2ZKZ7_9PROT</name>
<gene>
    <name evidence="2" type="ORF">H261_20819</name>
</gene>
<dbReference type="AlphaFoldDB" id="M2ZKZ7"/>
<dbReference type="RefSeq" id="WP_008621520.1">
    <property type="nucleotide sequence ID" value="NZ_AONQ01000091.1"/>
</dbReference>
<evidence type="ECO:0000256" key="1">
    <source>
        <dbReference type="SAM" id="MobiDB-lite"/>
    </source>
</evidence>
<dbReference type="Proteomes" id="UP000011744">
    <property type="component" value="Unassembled WGS sequence"/>
</dbReference>
<protein>
    <submittedName>
        <fullName evidence="2">Uncharacterized protein</fullName>
    </submittedName>
</protein>
<reference evidence="2 3" key="1">
    <citation type="journal article" date="2014" name="Genome Announc.">
        <title>Draft Genome Sequence of Magnetospirillum sp. Strain SO-1, a Freshwater Magnetotactic Bacterium Isolated from the Ol'khovka River, Russia.</title>
        <authorList>
            <person name="Grouzdev D.S."/>
            <person name="Dziuba M.V."/>
            <person name="Sukhacheva M.S."/>
            <person name="Mardanov A.V."/>
            <person name="Beletskiy A.V."/>
            <person name="Kuznetsov B.B."/>
            <person name="Skryabin K.G."/>
        </authorList>
    </citation>
    <scope>NUCLEOTIDE SEQUENCE [LARGE SCALE GENOMIC DNA]</scope>
    <source>
        <strain evidence="2 3">SO-1</strain>
    </source>
</reference>
<keyword evidence="3" id="KW-1185">Reference proteome</keyword>
<dbReference type="EMBL" id="AONQ01000091">
    <property type="protein sequence ID" value="EME67977.1"/>
    <property type="molecule type" value="Genomic_DNA"/>
</dbReference>